<comment type="caution">
    <text evidence="3">The sequence shown here is derived from an EMBL/GenBank/DDBJ whole genome shotgun (WGS) entry which is preliminary data.</text>
</comment>
<evidence type="ECO:0000256" key="2">
    <source>
        <dbReference type="SAM" id="Phobius"/>
    </source>
</evidence>
<dbReference type="EMBL" id="JFDP01000029">
    <property type="protein sequence ID" value="KEZ24009.1"/>
    <property type="molecule type" value="Genomic_DNA"/>
</dbReference>
<keyword evidence="4" id="KW-1185">Reference proteome</keyword>
<evidence type="ECO:0008006" key="5">
    <source>
        <dbReference type="Google" id="ProtNLM"/>
    </source>
</evidence>
<dbReference type="AlphaFoldDB" id="A0A084F1B7"/>
<evidence type="ECO:0000256" key="1">
    <source>
        <dbReference type="SAM" id="MobiDB-lite"/>
    </source>
</evidence>
<dbReference type="RefSeq" id="WP_038102078.1">
    <property type="nucleotide sequence ID" value="NZ_JFDP01000029.1"/>
</dbReference>
<feature type="transmembrane region" description="Helical" evidence="2">
    <location>
        <begin position="211"/>
        <end position="232"/>
    </location>
</feature>
<keyword evidence="2" id="KW-0812">Transmembrane</keyword>
<proteinExistence type="predicted"/>
<reference evidence="3 4" key="1">
    <citation type="submission" date="2014-02" db="EMBL/GenBank/DDBJ databases">
        <title>Genome sequence of Ureaplasma diversum strain 246.</title>
        <authorList>
            <person name="Sirand-Pugnet P."/>
            <person name="Breton M."/>
            <person name="Dordet-Frisoni E."/>
            <person name="Baranowski E."/>
            <person name="Barre A."/>
            <person name="Couture C."/>
            <person name="Dupuy V."/>
            <person name="Gaurivaud P."/>
            <person name="Jacob D."/>
            <person name="Lemaitre C."/>
            <person name="Manso-Silvan L."/>
            <person name="Nikolski M."/>
            <person name="Nouvel L.-X."/>
            <person name="Poumarat F."/>
            <person name="Tardy F."/>
            <person name="Thebault P."/>
            <person name="Theil S."/>
            <person name="Citti C."/>
            <person name="Thiaucourt F."/>
            <person name="Blanchard A."/>
        </authorList>
    </citation>
    <scope>NUCLEOTIDE SEQUENCE [LARGE SCALE GENOMIC DNA]</scope>
    <source>
        <strain evidence="3 4">NCTC 246</strain>
    </source>
</reference>
<feature type="transmembrane region" description="Helical" evidence="2">
    <location>
        <begin position="21"/>
        <end position="44"/>
    </location>
</feature>
<gene>
    <name evidence="3" type="ORF">UDIV_1780</name>
</gene>
<evidence type="ECO:0000313" key="4">
    <source>
        <dbReference type="Proteomes" id="UP000028537"/>
    </source>
</evidence>
<organism evidence="3 4">
    <name type="scientific">Ureaplasma diversum NCTC 246</name>
    <dbReference type="NCBI Taxonomy" id="1188241"/>
    <lineage>
        <taxon>Bacteria</taxon>
        <taxon>Bacillati</taxon>
        <taxon>Mycoplasmatota</taxon>
        <taxon>Mycoplasmoidales</taxon>
        <taxon>Mycoplasmoidaceae</taxon>
        <taxon>Ureaplasma</taxon>
    </lineage>
</organism>
<dbReference type="OrthoDB" id="404014at2"/>
<sequence length="276" mass="31311">MKFKRNKTFDEFTSQSKAKQIFTPWFIAALVVCIFTATAAFTVLCLLNPGFEIARAAVDGNGELIEPIHVANIAKEKSFMSFVEYDPHANYQVLFKAIENFKTTYGNKAFEDAINAIVKHDHQAISKLPKEFNEAVHAFMHSHSQGSINHNGTWGFAVKVLSGGQESWFYKFTNAFANLDSSVVDSHNNSLSKMAQTRMKMIDLYQDNYHAYYWIFITCMMPQMITLVIIVVKLITVLKPKLSAEQKYAIKQSKADKKAQKKNKLANNSHLNLEAH</sequence>
<protein>
    <recommendedName>
        <fullName evidence="5">Transmembrane protein</fullName>
    </recommendedName>
</protein>
<feature type="region of interest" description="Disordered" evidence="1">
    <location>
        <begin position="253"/>
        <end position="276"/>
    </location>
</feature>
<accession>A0A084F1B7</accession>
<dbReference type="Proteomes" id="UP000028537">
    <property type="component" value="Unassembled WGS sequence"/>
</dbReference>
<evidence type="ECO:0000313" key="3">
    <source>
        <dbReference type="EMBL" id="KEZ24009.1"/>
    </source>
</evidence>
<name>A0A084F1B7_9BACT</name>
<keyword evidence="2" id="KW-0472">Membrane</keyword>
<keyword evidence="2" id="KW-1133">Transmembrane helix</keyword>